<accession>A0A381PRL7</accession>
<dbReference type="InterPro" id="IPR016155">
    <property type="entry name" value="Mopterin_synth/thiamin_S_b"/>
</dbReference>
<dbReference type="InterPro" id="IPR010035">
    <property type="entry name" value="Thi_S"/>
</dbReference>
<sequence>MKIILNGEDFEIAEPLSLSSLLAQLEIDTRRVAVEHNLIVVKREQLDTVTVSEGDRIEVVNFVGGGTLRPSASG</sequence>
<evidence type="ECO:0008006" key="3">
    <source>
        <dbReference type="Google" id="ProtNLM"/>
    </source>
</evidence>
<dbReference type="PANTHER" id="PTHR34472">
    <property type="entry name" value="SULFUR CARRIER PROTEIN THIS"/>
    <property type="match status" value="1"/>
</dbReference>
<organism evidence="2">
    <name type="scientific">marine metagenome</name>
    <dbReference type="NCBI Taxonomy" id="408172"/>
    <lineage>
        <taxon>unclassified sequences</taxon>
        <taxon>metagenomes</taxon>
        <taxon>ecological metagenomes</taxon>
    </lineage>
</organism>
<dbReference type="SUPFAM" id="SSF54285">
    <property type="entry name" value="MoaD/ThiS"/>
    <property type="match status" value="1"/>
</dbReference>
<dbReference type="NCBIfam" id="TIGR01683">
    <property type="entry name" value="thiS"/>
    <property type="match status" value="1"/>
</dbReference>
<name>A0A381PRL7_9ZZZZ</name>
<dbReference type="EMBL" id="UINC01001069">
    <property type="protein sequence ID" value="SUZ69671.1"/>
    <property type="molecule type" value="Genomic_DNA"/>
</dbReference>
<dbReference type="InterPro" id="IPR012675">
    <property type="entry name" value="Beta-grasp_dom_sf"/>
</dbReference>
<dbReference type="PANTHER" id="PTHR34472:SF1">
    <property type="entry name" value="SULFUR CARRIER PROTEIN THIS"/>
    <property type="match status" value="1"/>
</dbReference>
<evidence type="ECO:0000313" key="2">
    <source>
        <dbReference type="EMBL" id="SUZ69671.1"/>
    </source>
</evidence>
<reference evidence="2" key="1">
    <citation type="submission" date="2018-05" db="EMBL/GenBank/DDBJ databases">
        <authorList>
            <person name="Lanie J.A."/>
            <person name="Ng W.-L."/>
            <person name="Kazmierczak K.M."/>
            <person name="Andrzejewski T.M."/>
            <person name="Davidsen T.M."/>
            <person name="Wayne K.J."/>
            <person name="Tettelin H."/>
            <person name="Glass J.I."/>
            <person name="Rusch D."/>
            <person name="Podicherti R."/>
            <person name="Tsui H.-C.T."/>
            <person name="Winkler M.E."/>
        </authorList>
    </citation>
    <scope>NUCLEOTIDE SEQUENCE</scope>
</reference>
<gene>
    <name evidence="1" type="ORF">METZ01_LOCUS22523</name>
    <name evidence="2" type="ORF">METZ01_LOCUS22525</name>
</gene>
<dbReference type="Gene3D" id="3.10.20.30">
    <property type="match status" value="1"/>
</dbReference>
<protein>
    <recommendedName>
        <fullName evidence="3">Thiamine biosynthesis protein ThiS</fullName>
    </recommendedName>
</protein>
<dbReference type="AlphaFoldDB" id="A0A381PRL7"/>
<dbReference type="InterPro" id="IPR003749">
    <property type="entry name" value="ThiS/MoaD-like"/>
</dbReference>
<dbReference type="EMBL" id="UINC01001069">
    <property type="protein sequence ID" value="SUZ69669.1"/>
    <property type="molecule type" value="Genomic_DNA"/>
</dbReference>
<dbReference type="Pfam" id="PF02597">
    <property type="entry name" value="ThiS"/>
    <property type="match status" value="1"/>
</dbReference>
<evidence type="ECO:0000313" key="1">
    <source>
        <dbReference type="EMBL" id="SUZ69669.1"/>
    </source>
</evidence>
<dbReference type="CDD" id="cd00565">
    <property type="entry name" value="Ubl_ThiS"/>
    <property type="match status" value="1"/>
</dbReference>
<proteinExistence type="predicted"/>